<evidence type="ECO:0000313" key="5">
    <source>
        <dbReference type="Proteomes" id="UP001501323"/>
    </source>
</evidence>
<evidence type="ECO:0000256" key="1">
    <source>
        <dbReference type="ARBA" id="ARBA00022729"/>
    </source>
</evidence>
<evidence type="ECO:0000256" key="2">
    <source>
        <dbReference type="ARBA" id="ARBA00022801"/>
    </source>
</evidence>
<comment type="caution">
    <text evidence="4">The sequence shown here is derived from an EMBL/GenBank/DDBJ whole genome shotgun (WGS) entry which is preliminary data.</text>
</comment>
<dbReference type="SUPFAM" id="SSF53474">
    <property type="entry name" value="alpha/beta-Hydrolases"/>
    <property type="match status" value="2"/>
</dbReference>
<reference evidence="5" key="1">
    <citation type="journal article" date="2019" name="Int. J. Syst. Evol. Microbiol.">
        <title>The Global Catalogue of Microorganisms (GCM) 10K type strain sequencing project: providing services to taxonomists for standard genome sequencing and annotation.</title>
        <authorList>
            <consortium name="The Broad Institute Genomics Platform"/>
            <consortium name="The Broad Institute Genome Sequencing Center for Infectious Disease"/>
            <person name="Wu L."/>
            <person name="Ma J."/>
        </authorList>
    </citation>
    <scope>NUCLEOTIDE SEQUENCE [LARGE SCALE GENOMIC DNA]</scope>
    <source>
        <strain evidence="5">JCM 18392</strain>
    </source>
</reference>
<organism evidence="4 5">
    <name type="scientific">Luteimonas vadosa</name>
    <dbReference type="NCBI Taxonomy" id="1165507"/>
    <lineage>
        <taxon>Bacteria</taxon>
        <taxon>Pseudomonadati</taxon>
        <taxon>Pseudomonadota</taxon>
        <taxon>Gammaproteobacteria</taxon>
        <taxon>Lysobacterales</taxon>
        <taxon>Lysobacteraceae</taxon>
        <taxon>Luteimonas</taxon>
    </lineage>
</organism>
<keyword evidence="5" id="KW-1185">Reference proteome</keyword>
<dbReference type="NCBIfam" id="TIGR01840">
    <property type="entry name" value="esterase_phb"/>
    <property type="match status" value="1"/>
</dbReference>
<protein>
    <submittedName>
        <fullName evidence="4">PHB depolymerase family esterase</fullName>
    </submittedName>
</protein>
<accession>A0ABP9DVV5</accession>
<evidence type="ECO:0000313" key="4">
    <source>
        <dbReference type="EMBL" id="GAA4854722.1"/>
    </source>
</evidence>
<dbReference type="InterPro" id="IPR029058">
    <property type="entry name" value="AB_hydrolase_fold"/>
</dbReference>
<feature type="compositionally biased region" description="Polar residues" evidence="3">
    <location>
        <begin position="331"/>
        <end position="346"/>
    </location>
</feature>
<evidence type="ECO:0000256" key="3">
    <source>
        <dbReference type="SAM" id="MobiDB-lite"/>
    </source>
</evidence>
<keyword evidence="1" id="KW-0732">Signal</keyword>
<dbReference type="EMBL" id="BAABJY010000001">
    <property type="protein sequence ID" value="GAA4854722.1"/>
    <property type="molecule type" value="Genomic_DNA"/>
</dbReference>
<dbReference type="Gene3D" id="3.40.50.1820">
    <property type="entry name" value="alpha/beta hydrolase"/>
    <property type="match status" value="1"/>
</dbReference>
<proteinExistence type="predicted"/>
<sequence>MLQCNKRSPVGDARSNPLKILDALLARRRDAQRDTPVASAPALRDRITATIDDALASAGLTRDTVDGAAIAGVIDGALVRAGLRGPGDLPGPAVTQAPLRAAEAAGRSATARDPAGSFLARTYAGPEGTLAYMLHVPAGYDTDATRRFPLLVMLHGCTQSPQDFAAGTRMNALADVHGLLVAYPAQSANANGSRCWNWFRPKDQARGAGEPALIAGMAAEVTSAYRVDPARTYVAGLSAGAAMAVVLGRTYPDVFAAVGVHSGLPYGAADDVASAFSAMKSGASRGDRAAPRHAEKAVPTIVFHGDRDHTVTAANGAAVVAQVTGAAPAGLTTQQDSGTASGGRSYTRTRHADASGRTLVEEWQVHGGGHAWMGGSAKGTYTDPQGPDASAEMVRFFLQHSL</sequence>
<dbReference type="Pfam" id="PF10503">
    <property type="entry name" value="Esterase_PHB"/>
    <property type="match status" value="1"/>
</dbReference>
<name>A0ABP9DVV5_9GAMM</name>
<dbReference type="InterPro" id="IPR050955">
    <property type="entry name" value="Plant_Biomass_Hydrol_Est"/>
</dbReference>
<dbReference type="PANTHER" id="PTHR43037:SF1">
    <property type="entry name" value="BLL1128 PROTEIN"/>
    <property type="match status" value="1"/>
</dbReference>
<feature type="region of interest" description="Disordered" evidence="3">
    <location>
        <begin position="330"/>
        <end position="355"/>
    </location>
</feature>
<dbReference type="PANTHER" id="PTHR43037">
    <property type="entry name" value="UNNAMED PRODUCT-RELATED"/>
    <property type="match status" value="1"/>
</dbReference>
<dbReference type="Proteomes" id="UP001501323">
    <property type="component" value="Unassembled WGS sequence"/>
</dbReference>
<keyword evidence="2" id="KW-0378">Hydrolase</keyword>
<dbReference type="InterPro" id="IPR010126">
    <property type="entry name" value="Esterase_phb"/>
</dbReference>
<gene>
    <name evidence="4" type="ORF">GCM10023332_02870</name>
</gene>